<dbReference type="GO" id="GO:0003677">
    <property type="term" value="F:DNA binding"/>
    <property type="evidence" value="ECO:0007669"/>
    <property type="project" value="UniProtKB-KW"/>
</dbReference>
<name>A0A7C9QS60_9PROT</name>
<reference evidence="7 8" key="1">
    <citation type="submission" date="2020-02" db="EMBL/GenBank/DDBJ databases">
        <authorList>
            <person name="Dziuba M."/>
            <person name="Kuznetsov B."/>
            <person name="Mardanov A."/>
            <person name="Ravin N."/>
            <person name="Grouzdev D."/>
        </authorList>
    </citation>
    <scope>NUCLEOTIDE SEQUENCE [LARGE SCALE GENOMIC DNA]</scope>
    <source>
        <strain evidence="7 8">SpK</strain>
    </source>
</reference>
<keyword evidence="5" id="KW-0804">Transcription</keyword>
<accession>A0A7C9QS60</accession>
<keyword evidence="8" id="KW-1185">Reference proteome</keyword>
<evidence type="ECO:0000256" key="4">
    <source>
        <dbReference type="ARBA" id="ARBA00023125"/>
    </source>
</evidence>
<evidence type="ECO:0000259" key="6">
    <source>
        <dbReference type="PROSITE" id="PS50949"/>
    </source>
</evidence>
<gene>
    <name evidence="7" type="ORF">G4223_01950</name>
</gene>
<comment type="caution">
    <text evidence="7">The sequence shown here is derived from an EMBL/GenBank/DDBJ whole genome shotgun (WGS) entry which is preliminary data.</text>
</comment>
<keyword evidence="2" id="KW-0663">Pyridoxal phosphate</keyword>
<dbReference type="InterPro" id="IPR036388">
    <property type="entry name" value="WH-like_DNA-bd_sf"/>
</dbReference>
<dbReference type="Pfam" id="PF00155">
    <property type="entry name" value="Aminotran_1_2"/>
    <property type="match status" value="1"/>
</dbReference>
<dbReference type="InterPro" id="IPR051446">
    <property type="entry name" value="HTH_trans_reg/aminotransferase"/>
</dbReference>
<dbReference type="SMART" id="SM00345">
    <property type="entry name" value="HTH_GNTR"/>
    <property type="match status" value="1"/>
</dbReference>
<dbReference type="GO" id="GO:0030170">
    <property type="term" value="F:pyridoxal phosphate binding"/>
    <property type="evidence" value="ECO:0007669"/>
    <property type="project" value="InterPro"/>
</dbReference>
<dbReference type="AlphaFoldDB" id="A0A7C9QS60"/>
<dbReference type="InterPro" id="IPR015421">
    <property type="entry name" value="PyrdxlP-dep_Trfase_major"/>
</dbReference>
<dbReference type="GO" id="GO:0008483">
    <property type="term" value="F:transaminase activity"/>
    <property type="evidence" value="ECO:0007669"/>
    <property type="project" value="UniProtKB-KW"/>
</dbReference>
<evidence type="ECO:0000313" key="8">
    <source>
        <dbReference type="Proteomes" id="UP000480684"/>
    </source>
</evidence>
<evidence type="ECO:0000313" key="7">
    <source>
        <dbReference type="EMBL" id="NFV78879.1"/>
    </source>
</evidence>
<sequence length="462" mass="48854">MDSGKGWTPRLNGDGKPIYQAIADAIAADRDNGVLSPGTRLPPVRTLAERLGLDFTTVSRAYGEARRRGLVVGRVGQGTFVCAAPPAAETAPATAIDMSMNAPPIPADSKMLERMRREMAECAADIPPRIMFGYGTTAGAGEDRAAGITWLNRRLEGLDQERVLVCPGAQGALLALFSSLARPGDTVLCEALTYPGAKSLAAHLGLKLAGVAMDDQGLRPDAFRAACETLGARVLYCNPTLHNPTTVTWSEARRVEIAAIARHFGVVIVEDDAYGMLAPQSPPPLAALAPDLTYHVAGLAKCLAPGLRVAYLAVPDRRLALRATAALRATSMAACPVTTRLATRWIASGLADALLHAIRAEARIRQGIARDILPADSFRTADGAFHLWLPLPAGWRPTEFADALRAARLIAAGTDAFAATDDAPQGARLCLGTLNGADETRRTLELLAELLDQAPALTRSVI</sequence>
<dbReference type="PANTHER" id="PTHR46577">
    <property type="entry name" value="HTH-TYPE TRANSCRIPTIONAL REGULATORY PROTEIN GABR"/>
    <property type="match status" value="1"/>
</dbReference>
<organism evidence="7 8">
    <name type="scientific">Magnetospirillum aberrantis SpK</name>
    <dbReference type="NCBI Taxonomy" id="908842"/>
    <lineage>
        <taxon>Bacteria</taxon>
        <taxon>Pseudomonadati</taxon>
        <taxon>Pseudomonadota</taxon>
        <taxon>Alphaproteobacteria</taxon>
        <taxon>Rhodospirillales</taxon>
        <taxon>Rhodospirillaceae</taxon>
        <taxon>Magnetospirillum</taxon>
    </lineage>
</organism>
<dbReference type="Gene3D" id="1.10.10.10">
    <property type="entry name" value="Winged helix-like DNA-binding domain superfamily/Winged helix DNA-binding domain"/>
    <property type="match status" value="1"/>
</dbReference>
<dbReference type="InterPro" id="IPR036390">
    <property type="entry name" value="WH_DNA-bd_sf"/>
</dbReference>
<dbReference type="SUPFAM" id="SSF46785">
    <property type="entry name" value="Winged helix' DNA-binding domain"/>
    <property type="match status" value="1"/>
</dbReference>
<dbReference type="InterPro" id="IPR000524">
    <property type="entry name" value="Tscrpt_reg_HTH_GntR"/>
</dbReference>
<evidence type="ECO:0000256" key="3">
    <source>
        <dbReference type="ARBA" id="ARBA00023015"/>
    </source>
</evidence>
<dbReference type="Gene3D" id="3.90.1150.10">
    <property type="entry name" value="Aspartate Aminotransferase, domain 1"/>
    <property type="match status" value="1"/>
</dbReference>
<dbReference type="Proteomes" id="UP000480684">
    <property type="component" value="Unassembled WGS sequence"/>
</dbReference>
<proteinExistence type="inferred from homology"/>
<keyword evidence="3" id="KW-0805">Transcription regulation</keyword>
<dbReference type="GO" id="GO:0003700">
    <property type="term" value="F:DNA-binding transcription factor activity"/>
    <property type="evidence" value="ECO:0007669"/>
    <property type="project" value="InterPro"/>
</dbReference>
<dbReference type="InterPro" id="IPR004839">
    <property type="entry name" value="Aminotransferase_I/II_large"/>
</dbReference>
<keyword evidence="7" id="KW-0032">Aminotransferase</keyword>
<dbReference type="CDD" id="cd07377">
    <property type="entry name" value="WHTH_GntR"/>
    <property type="match status" value="1"/>
</dbReference>
<dbReference type="PANTHER" id="PTHR46577:SF1">
    <property type="entry name" value="HTH-TYPE TRANSCRIPTIONAL REGULATORY PROTEIN GABR"/>
    <property type="match status" value="1"/>
</dbReference>
<dbReference type="Gene3D" id="3.40.640.10">
    <property type="entry name" value="Type I PLP-dependent aspartate aminotransferase-like (Major domain)"/>
    <property type="match status" value="1"/>
</dbReference>
<evidence type="ECO:0000256" key="2">
    <source>
        <dbReference type="ARBA" id="ARBA00022898"/>
    </source>
</evidence>
<evidence type="ECO:0000256" key="5">
    <source>
        <dbReference type="ARBA" id="ARBA00023163"/>
    </source>
</evidence>
<dbReference type="RefSeq" id="WP_163674259.1">
    <property type="nucleotide sequence ID" value="NZ_JAAIYP010000007.1"/>
</dbReference>
<comment type="similarity">
    <text evidence="1">In the C-terminal section; belongs to the class-I pyridoxal-phosphate-dependent aminotransferase family.</text>
</comment>
<keyword evidence="4" id="KW-0238">DNA-binding</keyword>
<dbReference type="EMBL" id="JAAIYP010000007">
    <property type="protein sequence ID" value="NFV78879.1"/>
    <property type="molecule type" value="Genomic_DNA"/>
</dbReference>
<feature type="domain" description="HTH gntR-type" evidence="6">
    <location>
        <begin position="16"/>
        <end position="84"/>
    </location>
</feature>
<dbReference type="Pfam" id="PF00392">
    <property type="entry name" value="GntR"/>
    <property type="match status" value="1"/>
</dbReference>
<dbReference type="SUPFAM" id="SSF53383">
    <property type="entry name" value="PLP-dependent transferases"/>
    <property type="match status" value="1"/>
</dbReference>
<dbReference type="InterPro" id="IPR015424">
    <property type="entry name" value="PyrdxlP-dep_Trfase"/>
</dbReference>
<protein>
    <submittedName>
        <fullName evidence="7">PLP-dependent aminotransferase family protein</fullName>
    </submittedName>
</protein>
<dbReference type="InterPro" id="IPR015422">
    <property type="entry name" value="PyrdxlP-dep_Trfase_small"/>
</dbReference>
<keyword evidence="7" id="KW-0808">Transferase</keyword>
<evidence type="ECO:0000256" key="1">
    <source>
        <dbReference type="ARBA" id="ARBA00005384"/>
    </source>
</evidence>
<dbReference type="PROSITE" id="PS50949">
    <property type="entry name" value="HTH_GNTR"/>
    <property type="match status" value="1"/>
</dbReference>
<dbReference type="CDD" id="cd00609">
    <property type="entry name" value="AAT_like"/>
    <property type="match status" value="1"/>
</dbReference>